<gene>
    <name evidence="1" type="ORF">NYPRO_LOCUS12034</name>
    <name evidence="2" type="ORF">NYPRO_LOCUS21075</name>
</gene>
<proteinExistence type="predicted"/>
<evidence type="ECO:0000313" key="3">
    <source>
        <dbReference type="Proteomes" id="UP000645828"/>
    </source>
</evidence>
<name>A0A811ZHH3_NYCPR</name>
<protein>
    <submittedName>
        <fullName evidence="2">(raccoon dog) hypothetical protein</fullName>
    </submittedName>
</protein>
<organism evidence="2 3">
    <name type="scientific">Nyctereutes procyonoides</name>
    <name type="common">Raccoon dog</name>
    <name type="synonym">Canis procyonoides</name>
    <dbReference type="NCBI Taxonomy" id="34880"/>
    <lineage>
        <taxon>Eukaryota</taxon>
        <taxon>Metazoa</taxon>
        <taxon>Chordata</taxon>
        <taxon>Craniata</taxon>
        <taxon>Vertebrata</taxon>
        <taxon>Euteleostomi</taxon>
        <taxon>Mammalia</taxon>
        <taxon>Eutheria</taxon>
        <taxon>Laurasiatheria</taxon>
        <taxon>Carnivora</taxon>
        <taxon>Caniformia</taxon>
        <taxon>Canidae</taxon>
        <taxon>Nyctereutes</taxon>
    </lineage>
</organism>
<keyword evidence="3" id="KW-1185">Reference proteome</keyword>
<evidence type="ECO:0000313" key="1">
    <source>
        <dbReference type="EMBL" id="CAD7679235.1"/>
    </source>
</evidence>
<accession>A0A811ZHH3</accession>
<dbReference type="Proteomes" id="UP000645828">
    <property type="component" value="Unassembled WGS sequence"/>
</dbReference>
<dbReference type="EMBL" id="CAJHUB010000711">
    <property type="protein sequence ID" value="CAD7679235.1"/>
    <property type="molecule type" value="Genomic_DNA"/>
</dbReference>
<comment type="caution">
    <text evidence="2">The sequence shown here is derived from an EMBL/GenBank/DDBJ whole genome shotgun (WGS) entry which is preliminary data.</text>
</comment>
<reference evidence="2" key="1">
    <citation type="submission" date="2020-12" db="EMBL/GenBank/DDBJ databases">
        <authorList>
            <consortium name="Molecular Ecology Group"/>
        </authorList>
    </citation>
    <scope>NUCLEOTIDE SEQUENCE</scope>
    <source>
        <strain evidence="2">TBG_1078</strain>
    </source>
</reference>
<dbReference type="EMBL" id="CAJHUB010000765">
    <property type="protein sequence ID" value="CAD7688282.1"/>
    <property type="molecule type" value="Genomic_DNA"/>
</dbReference>
<sequence>MASNFNDIVKQGYVKIRSRKLGHNCKSALLDFDIKYYVCVLPGANH</sequence>
<evidence type="ECO:0000313" key="2">
    <source>
        <dbReference type="EMBL" id="CAD7688282.1"/>
    </source>
</evidence>
<dbReference type="AlphaFoldDB" id="A0A811ZHH3"/>